<proteinExistence type="predicted"/>
<sequence>MAEKDYTAWRLSFLKWMLSRQIFQTPYFQEKYEKQAKLNIEKEIALLENNQKW</sequence>
<accession>K2AXM0</accession>
<protein>
    <submittedName>
        <fullName evidence="1">Uncharacterized protein</fullName>
    </submittedName>
</protein>
<evidence type="ECO:0000313" key="1">
    <source>
        <dbReference type="EMBL" id="EKD66507.1"/>
    </source>
</evidence>
<comment type="caution">
    <text evidence="1">The sequence shown here is derived from an EMBL/GenBank/DDBJ whole genome shotgun (WGS) entry which is preliminary data.</text>
</comment>
<reference evidence="1" key="1">
    <citation type="journal article" date="2012" name="Science">
        <title>Fermentation, hydrogen, and sulfur metabolism in multiple uncultivated bacterial phyla.</title>
        <authorList>
            <person name="Wrighton K.C."/>
            <person name="Thomas B.C."/>
            <person name="Sharon I."/>
            <person name="Miller C.S."/>
            <person name="Castelle C.J."/>
            <person name="VerBerkmoes N.C."/>
            <person name="Wilkins M.J."/>
            <person name="Hettich R.L."/>
            <person name="Lipton M.S."/>
            <person name="Williams K.H."/>
            <person name="Long P.E."/>
            <person name="Banfield J.F."/>
        </authorList>
    </citation>
    <scope>NUCLEOTIDE SEQUENCE [LARGE SCALE GENOMIC DNA]</scope>
</reference>
<dbReference type="AlphaFoldDB" id="K2AXM0"/>
<name>K2AXM0_9BACT</name>
<dbReference type="EMBL" id="AMFJ01021624">
    <property type="protein sequence ID" value="EKD66507.1"/>
    <property type="molecule type" value="Genomic_DNA"/>
</dbReference>
<gene>
    <name evidence="1" type="ORF">ACD_49C00038G0041</name>
</gene>
<organism evidence="1">
    <name type="scientific">uncultured bacterium</name>
    <name type="common">gcode 4</name>
    <dbReference type="NCBI Taxonomy" id="1234023"/>
    <lineage>
        <taxon>Bacteria</taxon>
        <taxon>environmental samples</taxon>
    </lineage>
</organism>